<protein>
    <recommendedName>
        <fullName evidence="6">RING-type domain-containing protein</fullName>
    </recommendedName>
</protein>
<feature type="compositionally biased region" description="Low complexity" evidence="5">
    <location>
        <begin position="475"/>
        <end position="487"/>
    </location>
</feature>
<evidence type="ECO:0000256" key="5">
    <source>
        <dbReference type="SAM" id="MobiDB-lite"/>
    </source>
</evidence>
<name>A0A4Y9ZPW8_9AGAM</name>
<feature type="region of interest" description="Disordered" evidence="5">
    <location>
        <begin position="91"/>
        <end position="111"/>
    </location>
</feature>
<dbReference type="Gene3D" id="3.30.40.10">
    <property type="entry name" value="Zinc/RING finger domain, C3HC4 (zinc finger)"/>
    <property type="match status" value="1"/>
</dbReference>
<organism evidence="7 8">
    <name type="scientific">Hericium alpestre</name>
    <dbReference type="NCBI Taxonomy" id="135208"/>
    <lineage>
        <taxon>Eukaryota</taxon>
        <taxon>Fungi</taxon>
        <taxon>Dikarya</taxon>
        <taxon>Basidiomycota</taxon>
        <taxon>Agaricomycotina</taxon>
        <taxon>Agaricomycetes</taxon>
        <taxon>Russulales</taxon>
        <taxon>Hericiaceae</taxon>
        <taxon>Hericium</taxon>
    </lineage>
</organism>
<feature type="region of interest" description="Disordered" evidence="5">
    <location>
        <begin position="475"/>
        <end position="494"/>
    </location>
</feature>
<dbReference type="InterPro" id="IPR000504">
    <property type="entry name" value="RRM_dom"/>
</dbReference>
<dbReference type="Gene3D" id="3.30.70.330">
    <property type="match status" value="1"/>
</dbReference>
<feature type="domain" description="RING-type" evidence="6">
    <location>
        <begin position="146"/>
        <end position="189"/>
    </location>
</feature>
<keyword evidence="2 4" id="KW-0863">Zinc-finger</keyword>
<dbReference type="SMART" id="SM00184">
    <property type="entry name" value="RING"/>
    <property type="match status" value="1"/>
</dbReference>
<keyword evidence="3" id="KW-0862">Zinc</keyword>
<evidence type="ECO:0000256" key="3">
    <source>
        <dbReference type="ARBA" id="ARBA00022833"/>
    </source>
</evidence>
<proteinExistence type="predicted"/>
<dbReference type="PROSITE" id="PS50089">
    <property type="entry name" value="ZF_RING_2"/>
    <property type="match status" value="1"/>
</dbReference>
<dbReference type="InterPro" id="IPR013083">
    <property type="entry name" value="Znf_RING/FYVE/PHD"/>
</dbReference>
<feature type="compositionally biased region" description="Low complexity" evidence="5">
    <location>
        <begin position="94"/>
        <end position="108"/>
    </location>
</feature>
<evidence type="ECO:0000256" key="4">
    <source>
        <dbReference type="PROSITE-ProRule" id="PRU00175"/>
    </source>
</evidence>
<keyword evidence="1" id="KW-0479">Metal-binding</keyword>
<dbReference type="AlphaFoldDB" id="A0A4Y9ZPW8"/>
<dbReference type="InterPro" id="IPR012677">
    <property type="entry name" value="Nucleotide-bd_a/b_plait_sf"/>
</dbReference>
<dbReference type="PROSITE" id="PS00518">
    <property type="entry name" value="ZF_RING_1"/>
    <property type="match status" value="1"/>
</dbReference>
<sequence>MAAAIQSTQTPGNWQDHQVDIVAEYQYFTGMDLDDALATPTNLFDIDEDEYAPYPSFSPTQPRTLPLALNDPFDDPQGPIGFSLSATAESLHISQGQGSPQSSPFASSRTSMFGTSQFQSSPFGPAIPASQDILAEEPAPASPSVCSVCGLAPSSLAVLDPCSHVLCSACLTSALNIVGEKDMECAVCKAGVSNFMLRSTSSSQGSSPSGPRGGFGTIGGEAGRAGTPTGAARRQAAVSSGRAGETPVLRIDNVPWDITPPAIRTWLKHPVKRVHVLLDRKGKTLSHAYAEMADEDAARAALRTAQNSVLGKGRRARGVTVTRSGQAELMRALFPAWRGGFEGPGGQPTVRRAGREGVGALIEEGEVRVLGHLIRSPDSHFLKVPTLPYHSLISILAKFPAETDPRVFWSATTRDALFDLTMTAIQALMSNRALANEPDLVMQLLQVALHCEAFTKDQGAHIVEIFDLPDYVQSRSPASSGSSRSSRLQTPDSSIVGMNPYSAGGVYAVPQVQSQHGPGPFDMLAREFGIDSQLVEALAQRISGMV</sequence>
<dbReference type="STRING" id="135208.A0A4Y9ZPW8"/>
<dbReference type="GO" id="GO:0003723">
    <property type="term" value="F:RNA binding"/>
    <property type="evidence" value="ECO:0007669"/>
    <property type="project" value="InterPro"/>
</dbReference>
<feature type="compositionally biased region" description="Low complexity" evidence="5">
    <location>
        <begin position="224"/>
        <end position="237"/>
    </location>
</feature>
<dbReference type="OrthoDB" id="336240at2759"/>
<dbReference type="EMBL" id="SFCI01001043">
    <property type="protein sequence ID" value="TFY76946.1"/>
    <property type="molecule type" value="Genomic_DNA"/>
</dbReference>
<dbReference type="InterPro" id="IPR018957">
    <property type="entry name" value="Znf_C3HC4_RING-type"/>
</dbReference>
<reference evidence="7 8" key="1">
    <citation type="submission" date="2019-02" db="EMBL/GenBank/DDBJ databases">
        <title>Genome sequencing of the rare red list fungi Hericium alpestre (H. flagellum).</title>
        <authorList>
            <person name="Buettner E."/>
            <person name="Kellner H."/>
        </authorList>
    </citation>
    <scope>NUCLEOTIDE SEQUENCE [LARGE SCALE GENOMIC DNA]</scope>
    <source>
        <strain evidence="7 8">DSM 108284</strain>
    </source>
</reference>
<evidence type="ECO:0000313" key="8">
    <source>
        <dbReference type="Proteomes" id="UP000298061"/>
    </source>
</evidence>
<dbReference type="SUPFAM" id="SSF57850">
    <property type="entry name" value="RING/U-box"/>
    <property type="match status" value="1"/>
</dbReference>
<dbReference type="SUPFAM" id="SSF54928">
    <property type="entry name" value="RNA-binding domain, RBD"/>
    <property type="match status" value="1"/>
</dbReference>
<comment type="caution">
    <text evidence="7">The sequence shown here is derived from an EMBL/GenBank/DDBJ whole genome shotgun (WGS) entry which is preliminary data.</text>
</comment>
<dbReference type="Pfam" id="PF00097">
    <property type="entry name" value="zf-C3HC4"/>
    <property type="match status" value="1"/>
</dbReference>
<feature type="region of interest" description="Disordered" evidence="5">
    <location>
        <begin position="199"/>
        <end position="243"/>
    </location>
</feature>
<evidence type="ECO:0000256" key="1">
    <source>
        <dbReference type="ARBA" id="ARBA00022723"/>
    </source>
</evidence>
<dbReference type="GO" id="GO:0008270">
    <property type="term" value="F:zinc ion binding"/>
    <property type="evidence" value="ECO:0007669"/>
    <property type="project" value="UniProtKB-KW"/>
</dbReference>
<keyword evidence="8" id="KW-1185">Reference proteome</keyword>
<evidence type="ECO:0000313" key="7">
    <source>
        <dbReference type="EMBL" id="TFY76946.1"/>
    </source>
</evidence>
<feature type="compositionally biased region" description="Gly residues" evidence="5">
    <location>
        <begin position="211"/>
        <end position="223"/>
    </location>
</feature>
<evidence type="ECO:0000259" key="6">
    <source>
        <dbReference type="PROSITE" id="PS50089"/>
    </source>
</evidence>
<feature type="compositionally biased region" description="Low complexity" evidence="5">
    <location>
        <begin position="199"/>
        <end position="210"/>
    </location>
</feature>
<dbReference type="InterPro" id="IPR017907">
    <property type="entry name" value="Znf_RING_CS"/>
</dbReference>
<evidence type="ECO:0000256" key="2">
    <source>
        <dbReference type="ARBA" id="ARBA00022771"/>
    </source>
</evidence>
<dbReference type="InterPro" id="IPR001841">
    <property type="entry name" value="Znf_RING"/>
</dbReference>
<gene>
    <name evidence="7" type="ORF">EWM64_g7067</name>
</gene>
<dbReference type="SMART" id="SM00360">
    <property type="entry name" value="RRM"/>
    <property type="match status" value="1"/>
</dbReference>
<dbReference type="InterPro" id="IPR035979">
    <property type="entry name" value="RBD_domain_sf"/>
</dbReference>
<accession>A0A4Y9ZPW8</accession>
<dbReference type="Proteomes" id="UP000298061">
    <property type="component" value="Unassembled WGS sequence"/>
</dbReference>